<dbReference type="Pfam" id="PF01490">
    <property type="entry name" value="Aa_trans"/>
    <property type="match status" value="1"/>
</dbReference>
<feature type="transmembrane region" description="Helical" evidence="6">
    <location>
        <begin position="132"/>
        <end position="158"/>
    </location>
</feature>
<dbReference type="AlphaFoldDB" id="A0A2C6KSM7"/>
<dbReference type="EMBL" id="MIGC01003519">
    <property type="protein sequence ID" value="PHJ19314.1"/>
    <property type="molecule type" value="Genomic_DNA"/>
</dbReference>
<evidence type="ECO:0000313" key="8">
    <source>
        <dbReference type="EMBL" id="PHJ19314.1"/>
    </source>
</evidence>
<comment type="subcellular location">
    <subcellularLocation>
        <location evidence="1">Membrane</location>
        <topology evidence="1">Multi-pass membrane protein</topology>
    </subcellularLocation>
</comment>
<evidence type="ECO:0000256" key="5">
    <source>
        <dbReference type="SAM" id="MobiDB-lite"/>
    </source>
</evidence>
<evidence type="ECO:0000256" key="2">
    <source>
        <dbReference type="ARBA" id="ARBA00022692"/>
    </source>
</evidence>
<proteinExistence type="predicted"/>
<feature type="domain" description="Amino acid transporter transmembrane" evidence="7">
    <location>
        <begin position="104"/>
        <end position="299"/>
    </location>
</feature>
<dbReference type="GO" id="GO:0016020">
    <property type="term" value="C:membrane"/>
    <property type="evidence" value="ECO:0007669"/>
    <property type="project" value="UniProtKB-SubCell"/>
</dbReference>
<gene>
    <name evidence="8" type="ORF">CSUI_006856</name>
</gene>
<keyword evidence="4 6" id="KW-0472">Membrane</keyword>
<accession>A0A2C6KSM7</accession>
<feature type="compositionally biased region" description="Low complexity" evidence="5">
    <location>
        <begin position="61"/>
        <end position="71"/>
    </location>
</feature>
<feature type="transmembrane region" description="Helical" evidence="6">
    <location>
        <begin position="283"/>
        <end position="303"/>
    </location>
</feature>
<evidence type="ECO:0000256" key="3">
    <source>
        <dbReference type="ARBA" id="ARBA00022989"/>
    </source>
</evidence>
<evidence type="ECO:0000259" key="7">
    <source>
        <dbReference type="Pfam" id="PF01490"/>
    </source>
</evidence>
<keyword evidence="3 6" id="KW-1133">Transmembrane helix</keyword>
<name>A0A2C6KSM7_9APIC</name>
<feature type="transmembrane region" description="Helical" evidence="6">
    <location>
        <begin position="220"/>
        <end position="238"/>
    </location>
</feature>
<protein>
    <submittedName>
        <fullName evidence="8">Transmembrane amino acid transporter protein</fullName>
    </submittedName>
</protein>
<comment type="caution">
    <text evidence="8">The sequence shown here is derived from an EMBL/GenBank/DDBJ whole genome shotgun (WGS) entry which is preliminary data.</text>
</comment>
<evidence type="ECO:0000256" key="4">
    <source>
        <dbReference type="ARBA" id="ARBA00023136"/>
    </source>
</evidence>
<evidence type="ECO:0000313" key="9">
    <source>
        <dbReference type="Proteomes" id="UP000221165"/>
    </source>
</evidence>
<dbReference type="GeneID" id="94430218"/>
<feature type="region of interest" description="Disordered" evidence="5">
    <location>
        <begin position="60"/>
        <end position="79"/>
    </location>
</feature>
<organism evidence="8 9">
    <name type="scientific">Cystoisospora suis</name>
    <dbReference type="NCBI Taxonomy" id="483139"/>
    <lineage>
        <taxon>Eukaryota</taxon>
        <taxon>Sar</taxon>
        <taxon>Alveolata</taxon>
        <taxon>Apicomplexa</taxon>
        <taxon>Conoidasida</taxon>
        <taxon>Coccidia</taxon>
        <taxon>Eucoccidiorida</taxon>
        <taxon>Eimeriorina</taxon>
        <taxon>Sarcocystidae</taxon>
        <taxon>Cystoisospora</taxon>
    </lineage>
</organism>
<evidence type="ECO:0000256" key="6">
    <source>
        <dbReference type="SAM" id="Phobius"/>
    </source>
</evidence>
<dbReference type="OrthoDB" id="1684102at2759"/>
<keyword evidence="9" id="KW-1185">Reference proteome</keyword>
<dbReference type="Proteomes" id="UP000221165">
    <property type="component" value="Unassembled WGS sequence"/>
</dbReference>
<reference evidence="8 9" key="1">
    <citation type="journal article" date="2017" name="Int. J. Parasitol.">
        <title>The genome of the protozoan parasite Cystoisospora suis and a reverse vaccinology approach to identify vaccine candidates.</title>
        <authorList>
            <person name="Palmieri N."/>
            <person name="Shrestha A."/>
            <person name="Ruttkowski B."/>
            <person name="Beck T."/>
            <person name="Vogl C."/>
            <person name="Tomley F."/>
            <person name="Blake D.P."/>
            <person name="Joachim A."/>
        </authorList>
    </citation>
    <scope>NUCLEOTIDE SEQUENCE [LARGE SCALE GENOMIC DNA]</scope>
    <source>
        <strain evidence="8 9">Wien I</strain>
    </source>
</reference>
<dbReference type="InterPro" id="IPR013057">
    <property type="entry name" value="AA_transpt_TM"/>
</dbReference>
<feature type="transmembrane region" description="Helical" evidence="6">
    <location>
        <begin position="102"/>
        <end position="126"/>
    </location>
</feature>
<dbReference type="RefSeq" id="XP_067921016.1">
    <property type="nucleotide sequence ID" value="XM_068067007.1"/>
</dbReference>
<sequence length="319" mass="34136">MTVQCVRAEQDPDHLNSFHEEPLRSCVVGFTGQSDECPTSVDRSIELASLVGDEACREVASTGTGTDSSGGPAEEGSGICRSCPPSSHDAERKCLTQHGKSMGAFGTSAVICKAFMGSVFIFLPYAVVKGGLVLSLLTLGGVMVLSVYCMQLLIDCCVRGTSDTYELIAERALGRWGRVLVEGCVFFSQVAFCTVYVVVAARNLRDVLRSLSSCSPDRDISVTVLIWSLGLYFLPLSFVRNMSYLVPLMLIGNAGTISGMCILCVAVTLHVSGQTGETNSFDFFNFGGWSLILGTSVYVWLVLRAGASDGKVPERTVRG</sequence>
<feature type="transmembrane region" description="Helical" evidence="6">
    <location>
        <begin position="250"/>
        <end position="271"/>
    </location>
</feature>
<dbReference type="GO" id="GO:0015179">
    <property type="term" value="F:L-amino acid transmembrane transporter activity"/>
    <property type="evidence" value="ECO:0007669"/>
    <property type="project" value="TreeGrafter"/>
</dbReference>
<feature type="transmembrane region" description="Helical" evidence="6">
    <location>
        <begin position="179"/>
        <end position="200"/>
    </location>
</feature>
<dbReference type="PANTHER" id="PTHR22950">
    <property type="entry name" value="AMINO ACID TRANSPORTER"/>
    <property type="match status" value="1"/>
</dbReference>
<keyword evidence="2 6" id="KW-0812">Transmembrane</keyword>
<dbReference type="VEuPathDB" id="ToxoDB:CSUI_006856"/>
<evidence type="ECO:0000256" key="1">
    <source>
        <dbReference type="ARBA" id="ARBA00004141"/>
    </source>
</evidence>